<proteinExistence type="inferred from homology"/>
<name>A0A9W6K211_9HYPH</name>
<comment type="subcellular location">
    <subcellularLocation>
        <location evidence="1">Cell outer membrane</location>
    </subcellularLocation>
</comment>
<protein>
    <submittedName>
        <fullName evidence="8">Membrane protein</fullName>
    </submittedName>
</protein>
<comment type="caution">
    <text evidence="8">The sequence shown here is derived from an EMBL/GenBank/DDBJ whole genome shotgun (WGS) entry which is preliminary data.</text>
</comment>
<dbReference type="GO" id="GO:0009279">
    <property type="term" value="C:cell outer membrane"/>
    <property type="evidence" value="ECO:0007669"/>
    <property type="project" value="UniProtKB-SubCell"/>
</dbReference>
<gene>
    <name evidence="8" type="ORF">GCM10017653_46190</name>
</gene>
<dbReference type="InterPro" id="IPR027385">
    <property type="entry name" value="Beta-barrel_OMP"/>
</dbReference>
<evidence type="ECO:0000256" key="2">
    <source>
        <dbReference type="ARBA" id="ARBA00022729"/>
    </source>
</evidence>
<keyword evidence="9" id="KW-1185">Reference proteome</keyword>
<dbReference type="InterPro" id="IPR011250">
    <property type="entry name" value="OMP/PagP_B-barrel"/>
</dbReference>
<dbReference type="RefSeq" id="WP_213363604.1">
    <property type="nucleotide sequence ID" value="NZ_BSFM01000021.1"/>
</dbReference>
<dbReference type="Proteomes" id="UP001143330">
    <property type="component" value="Unassembled WGS sequence"/>
</dbReference>
<keyword evidence="3" id="KW-0472">Membrane</keyword>
<evidence type="ECO:0000256" key="6">
    <source>
        <dbReference type="SAM" id="SignalP"/>
    </source>
</evidence>
<sequence length="214" mass="22753">MKKILASGVALAALLVAAPAFAADIAQPYPTKAPVVEPVPVFSWTGFYLGANAGYAWGSSNGYADDLGIDPAGWLGGGQVGFNYQLGNNVVIGVEADLQGSGIKDTAYGYESKLDYFGTVRARVGYAFDTVLPYVTGGFAYGKTKITDQVLNWSESSTQTGWTVGAGVEYAFLPNWTVKAEYLYVDLGDDYYDNLGANAGTNLNIARVGLNYKF</sequence>
<dbReference type="Gene3D" id="2.40.160.20">
    <property type="match status" value="1"/>
</dbReference>
<reference evidence="8" key="2">
    <citation type="submission" date="2023-01" db="EMBL/GenBank/DDBJ databases">
        <authorList>
            <person name="Sun Q."/>
            <person name="Evtushenko L."/>
        </authorList>
    </citation>
    <scope>NUCLEOTIDE SEQUENCE</scope>
    <source>
        <strain evidence="8">VKM B-2789</strain>
    </source>
</reference>
<evidence type="ECO:0000313" key="8">
    <source>
        <dbReference type="EMBL" id="GLK86549.1"/>
    </source>
</evidence>
<dbReference type="PANTHER" id="PTHR34001">
    <property type="entry name" value="BLL7405 PROTEIN"/>
    <property type="match status" value="1"/>
</dbReference>
<feature type="chain" id="PRO_5040995655" evidence="6">
    <location>
        <begin position="23"/>
        <end position="214"/>
    </location>
</feature>
<dbReference type="PANTHER" id="PTHR34001:SF3">
    <property type="entry name" value="BLL7405 PROTEIN"/>
    <property type="match status" value="1"/>
</dbReference>
<dbReference type="InterPro" id="IPR051692">
    <property type="entry name" value="OMP-like"/>
</dbReference>
<dbReference type="SUPFAM" id="SSF56925">
    <property type="entry name" value="OMPA-like"/>
    <property type="match status" value="1"/>
</dbReference>
<evidence type="ECO:0000313" key="9">
    <source>
        <dbReference type="Proteomes" id="UP001143330"/>
    </source>
</evidence>
<keyword evidence="2 6" id="KW-0732">Signal</keyword>
<reference evidence="8" key="1">
    <citation type="journal article" date="2014" name="Int. J. Syst. Evol. Microbiol.">
        <title>Complete genome sequence of Corynebacterium casei LMG S-19264T (=DSM 44701T), isolated from a smear-ripened cheese.</title>
        <authorList>
            <consortium name="US DOE Joint Genome Institute (JGI-PGF)"/>
            <person name="Walter F."/>
            <person name="Albersmeier A."/>
            <person name="Kalinowski J."/>
            <person name="Ruckert C."/>
        </authorList>
    </citation>
    <scope>NUCLEOTIDE SEQUENCE</scope>
    <source>
        <strain evidence="8">VKM B-2789</strain>
    </source>
</reference>
<feature type="signal peptide" evidence="6">
    <location>
        <begin position="1"/>
        <end position="22"/>
    </location>
</feature>
<evidence type="ECO:0000256" key="4">
    <source>
        <dbReference type="ARBA" id="ARBA00023237"/>
    </source>
</evidence>
<dbReference type="AlphaFoldDB" id="A0A9W6K211"/>
<evidence type="ECO:0000256" key="1">
    <source>
        <dbReference type="ARBA" id="ARBA00004442"/>
    </source>
</evidence>
<organism evidence="8 9">
    <name type="scientific">Ancylobacter defluvii</name>
    <dbReference type="NCBI Taxonomy" id="1282440"/>
    <lineage>
        <taxon>Bacteria</taxon>
        <taxon>Pseudomonadati</taxon>
        <taxon>Pseudomonadota</taxon>
        <taxon>Alphaproteobacteria</taxon>
        <taxon>Hyphomicrobiales</taxon>
        <taxon>Xanthobacteraceae</taxon>
        <taxon>Ancylobacter</taxon>
    </lineage>
</organism>
<feature type="domain" description="Outer membrane protein beta-barrel" evidence="7">
    <location>
        <begin position="10"/>
        <end position="214"/>
    </location>
</feature>
<dbReference type="Pfam" id="PF13505">
    <property type="entry name" value="OMP_b-brl"/>
    <property type="match status" value="1"/>
</dbReference>
<comment type="similarity">
    <text evidence="5">Belongs to the Omp25/RopB family.</text>
</comment>
<evidence type="ECO:0000256" key="5">
    <source>
        <dbReference type="ARBA" id="ARBA00038306"/>
    </source>
</evidence>
<accession>A0A9W6K211</accession>
<evidence type="ECO:0000256" key="3">
    <source>
        <dbReference type="ARBA" id="ARBA00023136"/>
    </source>
</evidence>
<keyword evidence="4" id="KW-0998">Cell outer membrane</keyword>
<dbReference type="EMBL" id="BSFM01000021">
    <property type="protein sequence ID" value="GLK86549.1"/>
    <property type="molecule type" value="Genomic_DNA"/>
</dbReference>
<evidence type="ECO:0000259" key="7">
    <source>
        <dbReference type="Pfam" id="PF13505"/>
    </source>
</evidence>